<dbReference type="AlphaFoldDB" id="A0A1G2QGN7"/>
<reference evidence="1 2" key="1">
    <citation type="journal article" date="2016" name="Nat. Commun.">
        <title>Thousands of microbial genomes shed light on interconnected biogeochemical processes in an aquifer system.</title>
        <authorList>
            <person name="Anantharaman K."/>
            <person name="Brown C.T."/>
            <person name="Hug L.A."/>
            <person name="Sharon I."/>
            <person name="Castelle C.J."/>
            <person name="Probst A.J."/>
            <person name="Thomas B.C."/>
            <person name="Singh A."/>
            <person name="Wilkins M.J."/>
            <person name="Karaoz U."/>
            <person name="Brodie E.L."/>
            <person name="Williams K.H."/>
            <person name="Hubbard S.S."/>
            <person name="Banfield J.F."/>
        </authorList>
    </citation>
    <scope>NUCLEOTIDE SEQUENCE [LARGE SCALE GENOMIC DNA]</scope>
</reference>
<name>A0A1G2QGN7_9BACT</name>
<sequence length="148" mass="16732">MGGLTVSDHDQAVTMPPNHDEHVSVVSVQPAKRLTLDNWWQAPPANKWARGALELEVIPEFILEVKILRPTTLPAVQKFVTSLSGRYRLGTLPLLGFAPRDFFNPNSPYYLPRTVSPAFEVAYLLQGRILVRPYTNPLLPGHRILYYN</sequence>
<gene>
    <name evidence="1" type="ORF">A2589_01520</name>
</gene>
<comment type="caution">
    <text evidence="1">The sequence shown here is derived from an EMBL/GenBank/DDBJ whole genome shotgun (WGS) entry which is preliminary data.</text>
</comment>
<accession>A0A1G2QGN7</accession>
<proteinExistence type="predicted"/>
<dbReference type="EMBL" id="MHTK01000006">
    <property type="protein sequence ID" value="OHA59523.1"/>
    <property type="molecule type" value="Genomic_DNA"/>
</dbReference>
<organism evidence="1 2">
    <name type="scientific">Candidatus Vogelbacteria bacterium RIFOXYD1_FULL_46_19</name>
    <dbReference type="NCBI Taxonomy" id="1802439"/>
    <lineage>
        <taxon>Bacteria</taxon>
        <taxon>Candidatus Vogeliibacteriota</taxon>
    </lineage>
</organism>
<dbReference type="Proteomes" id="UP000177838">
    <property type="component" value="Unassembled WGS sequence"/>
</dbReference>
<evidence type="ECO:0000313" key="1">
    <source>
        <dbReference type="EMBL" id="OHA59523.1"/>
    </source>
</evidence>
<evidence type="ECO:0000313" key="2">
    <source>
        <dbReference type="Proteomes" id="UP000177838"/>
    </source>
</evidence>
<protein>
    <submittedName>
        <fullName evidence="1">Uncharacterized protein</fullName>
    </submittedName>
</protein>